<evidence type="ECO:0000256" key="1">
    <source>
        <dbReference type="ARBA" id="ARBA00022729"/>
    </source>
</evidence>
<dbReference type="NCBIfam" id="NF037995">
    <property type="entry name" value="TRAP_S1"/>
    <property type="match status" value="1"/>
</dbReference>
<dbReference type="EMBL" id="FQVF01000005">
    <property type="protein sequence ID" value="SHF09479.1"/>
    <property type="molecule type" value="Genomic_DNA"/>
</dbReference>
<keyword evidence="1 2" id="KW-0732">Signal</keyword>
<reference evidence="4" key="1">
    <citation type="submission" date="2016-11" db="EMBL/GenBank/DDBJ databases">
        <authorList>
            <person name="Varghese N."/>
            <person name="Submissions S."/>
        </authorList>
    </citation>
    <scope>NUCLEOTIDE SEQUENCE [LARGE SCALE GENOMIC DNA]</scope>
    <source>
        <strain evidence="4">DSM 16579</strain>
    </source>
</reference>
<dbReference type="Proteomes" id="UP000184517">
    <property type="component" value="Unassembled WGS sequence"/>
</dbReference>
<dbReference type="OrthoDB" id="9177965at2"/>
<dbReference type="AlphaFoldDB" id="A0A1M4YUI8"/>
<evidence type="ECO:0000256" key="2">
    <source>
        <dbReference type="SAM" id="SignalP"/>
    </source>
</evidence>
<evidence type="ECO:0000313" key="3">
    <source>
        <dbReference type="EMBL" id="SHF09479.1"/>
    </source>
</evidence>
<dbReference type="CDD" id="cd13665">
    <property type="entry name" value="PBP2_TRAP_Dctp3_4"/>
    <property type="match status" value="1"/>
</dbReference>
<dbReference type="InterPro" id="IPR018389">
    <property type="entry name" value="DctP_fam"/>
</dbReference>
<sequence length="343" mass="37651">MIKIIKHAAITVVAASAIVSAQANASAEYTLRFSHFFPELSDPSQKLFIKWAEAVEAESNGRIDVQMYPSSTLAKPPAQYDAVKNSIADVTVTVQGYTANRFPLTQIVELPGVSQNAAQGSCVVQSLYDEGLISNEYSQTKPLFLFTHGPGGLHTTNKEIKVPQDLEGLRIRRPTAVVAKLLEGLGAQPVGMPAPDAYQSAQRGVIDGVALPWEGEYTFRLNELTPYHTEVGGLYTLAFVMTINKSFYNRLPADLKKVIDHNSGMEWSKKAATVFDDLDAKGRAQAIEMGHKITVIEDGAENPLWKPVLYQATEEYLDELQKKGLPSYKVYARAVELSKTACK</sequence>
<dbReference type="RefSeq" id="WP_072838925.1">
    <property type="nucleotide sequence ID" value="NZ_FQVF01000005.1"/>
</dbReference>
<feature type="signal peptide" evidence="2">
    <location>
        <begin position="1"/>
        <end position="25"/>
    </location>
</feature>
<dbReference type="InterPro" id="IPR038404">
    <property type="entry name" value="TRAP_DctP_sf"/>
</dbReference>
<accession>A0A1M4YUI8</accession>
<gene>
    <name evidence="3" type="ORF">SAMN02745753_01322</name>
</gene>
<feature type="chain" id="PRO_5012386554" evidence="2">
    <location>
        <begin position="26"/>
        <end position="343"/>
    </location>
</feature>
<keyword evidence="4" id="KW-1185">Reference proteome</keyword>
<dbReference type="GO" id="GO:0055085">
    <property type="term" value="P:transmembrane transport"/>
    <property type="evidence" value="ECO:0007669"/>
    <property type="project" value="InterPro"/>
</dbReference>
<dbReference type="PANTHER" id="PTHR33376">
    <property type="match status" value="1"/>
</dbReference>
<proteinExistence type="predicted"/>
<organism evidence="3 4">
    <name type="scientific">Marinomonas polaris DSM 16579</name>
    <dbReference type="NCBI Taxonomy" id="1122206"/>
    <lineage>
        <taxon>Bacteria</taxon>
        <taxon>Pseudomonadati</taxon>
        <taxon>Pseudomonadota</taxon>
        <taxon>Gammaproteobacteria</taxon>
        <taxon>Oceanospirillales</taxon>
        <taxon>Oceanospirillaceae</taxon>
        <taxon>Marinomonas</taxon>
    </lineage>
</organism>
<name>A0A1M4YUI8_9GAMM</name>
<evidence type="ECO:0000313" key="4">
    <source>
        <dbReference type="Proteomes" id="UP000184517"/>
    </source>
</evidence>
<dbReference type="STRING" id="1122206.SAMN02745753_01322"/>
<dbReference type="Pfam" id="PF03480">
    <property type="entry name" value="DctP"/>
    <property type="match status" value="1"/>
</dbReference>
<dbReference type="PANTHER" id="PTHR33376:SF15">
    <property type="entry name" value="BLL6794 PROTEIN"/>
    <property type="match status" value="1"/>
</dbReference>
<dbReference type="Gene3D" id="3.40.190.170">
    <property type="entry name" value="Bacterial extracellular solute-binding protein, family 7"/>
    <property type="match status" value="1"/>
</dbReference>
<protein>
    <submittedName>
        <fullName evidence="3">TRAP-type C4-dicarboxylate transport system, substrate-binding protein</fullName>
    </submittedName>
</protein>